<proteinExistence type="predicted"/>
<dbReference type="AlphaFoldDB" id="A0A1H4NH65"/>
<evidence type="ECO:0000313" key="1">
    <source>
        <dbReference type="EMBL" id="SEB94561.1"/>
    </source>
</evidence>
<dbReference type="OrthoDB" id="8236367at2"/>
<accession>A0A1H4NH65</accession>
<organism evidence="1 2">
    <name type="scientific">Bradyrhizobium erythrophlei</name>
    <dbReference type="NCBI Taxonomy" id="1437360"/>
    <lineage>
        <taxon>Bacteria</taxon>
        <taxon>Pseudomonadati</taxon>
        <taxon>Pseudomonadota</taxon>
        <taxon>Alphaproteobacteria</taxon>
        <taxon>Hyphomicrobiales</taxon>
        <taxon>Nitrobacteraceae</taxon>
        <taxon>Bradyrhizobium</taxon>
    </lineage>
</organism>
<dbReference type="RefSeq" id="WP_092114138.1">
    <property type="nucleotide sequence ID" value="NZ_FNTH01000001.1"/>
</dbReference>
<reference evidence="1 2" key="1">
    <citation type="submission" date="2016-10" db="EMBL/GenBank/DDBJ databases">
        <authorList>
            <person name="de Groot N.N."/>
        </authorList>
    </citation>
    <scope>NUCLEOTIDE SEQUENCE [LARGE SCALE GENOMIC DNA]</scope>
    <source>
        <strain evidence="1 2">MT12</strain>
    </source>
</reference>
<dbReference type="Proteomes" id="UP000198992">
    <property type="component" value="Unassembled WGS sequence"/>
</dbReference>
<name>A0A1H4NH65_9BRAD</name>
<sequence length="135" mass="15243">MTEPVRYSEALTIRCQPEIAQLLQQASLRKGSKPAEYLRQALLTALRLDGFEPTGSLTQYALVSAGELVLSRDGNPIVTLRPMPEDRGQWLPVENEDTEPFDPAQHWRLNPLPLRVDGERVVRTYPVVLKSQEHA</sequence>
<evidence type="ECO:0000313" key="2">
    <source>
        <dbReference type="Proteomes" id="UP000198992"/>
    </source>
</evidence>
<protein>
    <submittedName>
        <fullName evidence="1">Uncharacterized protein</fullName>
    </submittedName>
</protein>
<gene>
    <name evidence="1" type="ORF">SAMN05444164_0629</name>
</gene>
<dbReference type="EMBL" id="FNTH01000001">
    <property type="protein sequence ID" value="SEB94561.1"/>
    <property type="molecule type" value="Genomic_DNA"/>
</dbReference>